<reference evidence="2" key="1">
    <citation type="submission" date="2021-03" db="EMBL/GenBank/DDBJ databases">
        <authorList>
            <person name="Kanchanasin P."/>
            <person name="Saeng-In P."/>
            <person name="Phongsopitanun W."/>
            <person name="Yuki M."/>
            <person name="Kudo T."/>
            <person name="Ohkuma M."/>
            <person name="Tanasupawat S."/>
        </authorList>
    </citation>
    <scope>NUCLEOTIDE SEQUENCE</scope>
    <source>
        <strain evidence="2">GKU 128</strain>
    </source>
</reference>
<evidence type="ECO:0000256" key="1">
    <source>
        <dbReference type="SAM" id="Phobius"/>
    </source>
</evidence>
<name>A0A939T950_9ACTN</name>
<comment type="caution">
    <text evidence="2">The sequence shown here is derived from an EMBL/GenBank/DDBJ whole genome shotgun (WGS) entry which is preliminary data.</text>
</comment>
<dbReference type="AlphaFoldDB" id="A0A939T950"/>
<dbReference type="Proteomes" id="UP000669179">
    <property type="component" value="Unassembled WGS sequence"/>
</dbReference>
<accession>A0A939T950</accession>
<dbReference type="EMBL" id="JAGEOJ010000029">
    <property type="protein sequence ID" value="MBO2454808.1"/>
    <property type="molecule type" value="Genomic_DNA"/>
</dbReference>
<keyword evidence="1" id="KW-1133">Transmembrane helix</keyword>
<organism evidence="2 3">
    <name type="scientific">Actinomadura barringtoniae</name>
    <dbReference type="NCBI Taxonomy" id="1427535"/>
    <lineage>
        <taxon>Bacteria</taxon>
        <taxon>Bacillati</taxon>
        <taxon>Actinomycetota</taxon>
        <taxon>Actinomycetes</taxon>
        <taxon>Streptosporangiales</taxon>
        <taxon>Thermomonosporaceae</taxon>
        <taxon>Actinomadura</taxon>
    </lineage>
</organism>
<feature type="transmembrane region" description="Helical" evidence="1">
    <location>
        <begin position="297"/>
        <end position="317"/>
    </location>
</feature>
<feature type="transmembrane region" description="Helical" evidence="1">
    <location>
        <begin position="265"/>
        <end position="285"/>
    </location>
</feature>
<protein>
    <submittedName>
        <fullName evidence="2">Uncharacterized protein</fullName>
    </submittedName>
</protein>
<feature type="transmembrane region" description="Helical" evidence="1">
    <location>
        <begin position="176"/>
        <end position="196"/>
    </location>
</feature>
<sequence length="366" mass="41787">MSSEVATVFWTVVGARFLLPLLIFRYPLPAIIGCLILDGVDQSIFQAFGYDPPGYQGYDKAMDIYYLALAYLATMRNWASMPAFRISRFLYFYRLVGVVAFEFTGWRALLLIFPNTFEYFFIAYEGIRARWNPTRFGMSFWVKTAAFIWIVIKLPQEWWIHIAQLDFTDTVADVPWFGPAVIAGILGLLAVFWFVVRPRLWPADWPWRVKADPLPEPVATVSERDDWLSRHGRVFSLVTLEKIVLVGLISVVYAQVIPDLRVTGLQLFFALAILVTVNAAFSLWLARDRRGVQSAFLAFLIRLAFNFGLVILAGWLLGRGRGSLDLVDTEFFIVLLSLITSLHDRYRPVYEARATQQTLPGPPAHV</sequence>
<keyword evidence="3" id="KW-1185">Reference proteome</keyword>
<keyword evidence="1" id="KW-0472">Membrane</keyword>
<evidence type="ECO:0000313" key="3">
    <source>
        <dbReference type="Proteomes" id="UP000669179"/>
    </source>
</evidence>
<dbReference type="RefSeq" id="WP_208263035.1">
    <property type="nucleotide sequence ID" value="NZ_JAGEOJ010000029.1"/>
</dbReference>
<feature type="transmembrane region" description="Helical" evidence="1">
    <location>
        <begin position="234"/>
        <end position="253"/>
    </location>
</feature>
<proteinExistence type="predicted"/>
<keyword evidence="1" id="KW-0812">Transmembrane</keyword>
<gene>
    <name evidence="2" type="ORF">J4573_47510</name>
</gene>
<evidence type="ECO:0000313" key="2">
    <source>
        <dbReference type="EMBL" id="MBO2454808.1"/>
    </source>
</evidence>